<accession>A0A0C3CDX2</accession>
<reference evidence="1 2" key="1">
    <citation type="submission" date="2014-04" db="EMBL/GenBank/DDBJ databases">
        <authorList>
            <consortium name="DOE Joint Genome Institute"/>
            <person name="Kuo A."/>
            <person name="Tarkka M."/>
            <person name="Buscot F."/>
            <person name="Kohler A."/>
            <person name="Nagy L.G."/>
            <person name="Floudas D."/>
            <person name="Copeland A."/>
            <person name="Barry K.W."/>
            <person name="Cichocki N."/>
            <person name="Veneault-Fourrey C."/>
            <person name="LaButti K."/>
            <person name="Lindquist E.A."/>
            <person name="Lipzen A."/>
            <person name="Lundell T."/>
            <person name="Morin E."/>
            <person name="Murat C."/>
            <person name="Sun H."/>
            <person name="Tunlid A."/>
            <person name="Henrissat B."/>
            <person name="Grigoriev I.V."/>
            <person name="Hibbett D.S."/>
            <person name="Martin F."/>
            <person name="Nordberg H.P."/>
            <person name="Cantor M.N."/>
            <person name="Hua S.X."/>
        </authorList>
    </citation>
    <scope>NUCLEOTIDE SEQUENCE [LARGE SCALE GENOMIC DNA]</scope>
    <source>
        <strain evidence="1 2">F 1598</strain>
    </source>
</reference>
<protein>
    <recommendedName>
        <fullName evidence="3">BTB domain-containing protein</fullName>
    </recommendedName>
</protein>
<gene>
    <name evidence="1" type="ORF">PILCRDRAFT_95671</name>
</gene>
<evidence type="ECO:0000313" key="2">
    <source>
        <dbReference type="Proteomes" id="UP000054166"/>
    </source>
</evidence>
<reference evidence="2" key="2">
    <citation type="submission" date="2015-01" db="EMBL/GenBank/DDBJ databases">
        <title>Evolutionary Origins and Diversification of the Mycorrhizal Mutualists.</title>
        <authorList>
            <consortium name="DOE Joint Genome Institute"/>
            <consortium name="Mycorrhizal Genomics Consortium"/>
            <person name="Kohler A."/>
            <person name="Kuo A."/>
            <person name="Nagy L.G."/>
            <person name="Floudas D."/>
            <person name="Copeland A."/>
            <person name="Barry K.W."/>
            <person name="Cichocki N."/>
            <person name="Veneault-Fourrey C."/>
            <person name="LaButti K."/>
            <person name="Lindquist E.A."/>
            <person name="Lipzen A."/>
            <person name="Lundell T."/>
            <person name="Morin E."/>
            <person name="Murat C."/>
            <person name="Riley R."/>
            <person name="Ohm R."/>
            <person name="Sun H."/>
            <person name="Tunlid A."/>
            <person name="Henrissat B."/>
            <person name="Grigoriev I.V."/>
            <person name="Hibbett D.S."/>
            <person name="Martin F."/>
        </authorList>
    </citation>
    <scope>NUCLEOTIDE SEQUENCE [LARGE SCALE GENOMIC DNA]</scope>
    <source>
        <strain evidence="2">F 1598</strain>
    </source>
</reference>
<dbReference type="InParanoid" id="A0A0C3CDX2"/>
<dbReference type="Proteomes" id="UP000054166">
    <property type="component" value="Unassembled WGS sequence"/>
</dbReference>
<dbReference type="OrthoDB" id="2799068at2759"/>
<name>A0A0C3CDX2_PILCF</name>
<keyword evidence="2" id="KW-1185">Reference proteome</keyword>
<proteinExistence type="predicted"/>
<sequence length="330" mass="37140">MATPTHTKRKRTEDIENEPATLQRGDPWFEDGNIVLQAELTQFKVYGGILSSKSDIFKDMFAMPKPQAGEELVEGCPVVHMMCDTAQDWHHVLKALCDRCYTFVRTTPLPLAVVAAFLRLGMKYNISTLTADAMERLSYEFPTTMGRWDSFDLCSRVDLYTQADYIDVVNLAKEIQLPHFLPTAFLHCILIDDIFECVLKGVERQDGSHAVLSGEEQKICLLGWENIVNMQAETTFAWRDGTQRFALYMAICTAPGSCGSARTRLGSVPRNVFPGCEPFAVWDDCWEAGMCAACVAVAKESHDRGREEAWARLPSMFGLPSWEELLTQTQ</sequence>
<evidence type="ECO:0008006" key="3">
    <source>
        <dbReference type="Google" id="ProtNLM"/>
    </source>
</evidence>
<dbReference type="AlphaFoldDB" id="A0A0C3CDX2"/>
<organism evidence="1 2">
    <name type="scientific">Piloderma croceum (strain F 1598)</name>
    <dbReference type="NCBI Taxonomy" id="765440"/>
    <lineage>
        <taxon>Eukaryota</taxon>
        <taxon>Fungi</taxon>
        <taxon>Dikarya</taxon>
        <taxon>Basidiomycota</taxon>
        <taxon>Agaricomycotina</taxon>
        <taxon>Agaricomycetes</taxon>
        <taxon>Agaricomycetidae</taxon>
        <taxon>Atheliales</taxon>
        <taxon>Atheliaceae</taxon>
        <taxon>Piloderma</taxon>
    </lineage>
</organism>
<dbReference type="HOGENOM" id="CLU_033082_3_2_1"/>
<evidence type="ECO:0000313" key="1">
    <source>
        <dbReference type="EMBL" id="KIM87927.1"/>
    </source>
</evidence>
<dbReference type="EMBL" id="KN832978">
    <property type="protein sequence ID" value="KIM87927.1"/>
    <property type="molecule type" value="Genomic_DNA"/>
</dbReference>